<keyword evidence="3" id="KW-1185">Reference proteome</keyword>
<sequence length="543" mass="62828">MADDPFAINKISSESDIFFKILRYRKNQQTRQVHRLEDLLSSNQKRGVRQIVDHPQFRGAFEKLAGITGIRSGMSTGSLHKFMSVRCDEEIVHYLGLIYDIWLHIVGGVESNLVKVDTDTVQFLELKCPGFSARDERDLHSIVASGRAFRNFDQTERKFFWQNLCSLNVVVLSLSTFFKHFRYLEECASCMKSLVSLPRYGSLHDAFRASFKRPTIEDNRYPVQTSDSTLEVRVIEPELQFDAGWCQMWLFAMRHFQNMTTNPSVLPQFAVLASRLYFETDEIMVLKSLCPEQNTVLYAESCPDMQRRTSWPVQDADPRSKRSTPQPFVTSDKGPKLNVRPWSTREAYERNKEFLFLNIMNQQPVLKGESITSLFLLRTIYVAFFRKLPFTSDTDSMLSLVSHHRSYDEVEAIATTLLDSHEDNMNDRQHDSRESRTQTTAAESTDAVADHEENQRRVTFKIMREGILQKEEHLVFDTTVQGNKARVESFVRGLMLSHSRTIPFSPKKYPLLVDQCYNEIVQKGSDCIFLVDSSHVDMRNIGW</sequence>
<feature type="region of interest" description="Disordered" evidence="1">
    <location>
        <begin position="309"/>
        <end position="337"/>
    </location>
</feature>
<accession>A0A135UQ18</accession>
<evidence type="ECO:0000313" key="2">
    <source>
        <dbReference type="EMBL" id="KXH62482.1"/>
    </source>
</evidence>
<dbReference type="AlphaFoldDB" id="A0A135UQ18"/>
<proteinExistence type="predicted"/>
<gene>
    <name evidence="2" type="ORF">CNYM01_13893</name>
</gene>
<dbReference type="InterPro" id="IPR022198">
    <property type="entry name" value="DUF3723"/>
</dbReference>
<feature type="compositionally biased region" description="Basic and acidic residues" evidence="1">
    <location>
        <begin position="419"/>
        <end position="436"/>
    </location>
</feature>
<name>A0A135UQ18_9PEZI</name>
<dbReference type="OrthoDB" id="4227485at2759"/>
<protein>
    <submittedName>
        <fullName evidence="2">Uncharacterized protein</fullName>
    </submittedName>
</protein>
<organism evidence="2 3">
    <name type="scientific">Colletotrichum nymphaeae SA-01</name>
    <dbReference type="NCBI Taxonomy" id="1460502"/>
    <lineage>
        <taxon>Eukaryota</taxon>
        <taxon>Fungi</taxon>
        <taxon>Dikarya</taxon>
        <taxon>Ascomycota</taxon>
        <taxon>Pezizomycotina</taxon>
        <taxon>Sordariomycetes</taxon>
        <taxon>Hypocreomycetidae</taxon>
        <taxon>Glomerellales</taxon>
        <taxon>Glomerellaceae</taxon>
        <taxon>Colletotrichum</taxon>
        <taxon>Colletotrichum acutatum species complex</taxon>
    </lineage>
</organism>
<evidence type="ECO:0000313" key="3">
    <source>
        <dbReference type="Proteomes" id="UP000070054"/>
    </source>
</evidence>
<evidence type="ECO:0000256" key="1">
    <source>
        <dbReference type="SAM" id="MobiDB-lite"/>
    </source>
</evidence>
<dbReference type="Proteomes" id="UP000070054">
    <property type="component" value="Unassembled WGS sequence"/>
</dbReference>
<dbReference type="EMBL" id="JEMN01000288">
    <property type="protein sequence ID" value="KXH62482.1"/>
    <property type="molecule type" value="Genomic_DNA"/>
</dbReference>
<reference evidence="2 3" key="1">
    <citation type="submission" date="2014-02" db="EMBL/GenBank/DDBJ databases">
        <title>The genome sequence of Colletotrichum nymphaeae SA-01.</title>
        <authorList>
            <person name="Baroncelli R."/>
            <person name="Thon M.R."/>
        </authorList>
    </citation>
    <scope>NUCLEOTIDE SEQUENCE [LARGE SCALE GENOMIC DNA]</scope>
    <source>
        <strain evidence="2 3">SA-01</strain>
    </source>
</reference>
<dbReference type="Pfam" id="PF12520">
    <property type="entry name" value="DUF3723"/>
    <property type="match status" value="1"/>
</dbReference>
<feature type="region of interest" description="Disordered" evidence="1">
    <location>
        <begin position="419"/>
        <end position="450"/>
    </location>
</feature>
<comment type="caution">
    <text evidence="2">The sequence shown here is derived from an EMBL/GenBank/DDBJ whole genome shotgun (WGS) entry which is preliminary data.</text>
</comment>